<gene>
    <name evidence="7" type="primary">pksA_2</name>
    <name evidence="7" type="ORF">NUM_71410</name>
</gene>
<dbReference type="InterPro" id="IPR001647">
    <property type="entry name" value="HTH_TetR"/>
</dbReference>
<dbReference type="Pfam" id="PF00440">
    <property type="entry name" value="TetR_N"/>
    <property type="match status" value="1"/>
</dbReference>
<dbReference type="PANTHER" id="PTHR30055:SF240">
    <property type="entry name" value="HTH-TYPE TRANSCRIPTIONAL REGULATOR ACRR"/>
    <property type="match status" value="1"/>
</dbReference>
<keyword evidence="8" id="KW-1185">Reference proteome</keyword>
<dbReference type="InterPro" id="IPR009057">
    <property type="entry name" value="Homeodomain-like_sf"/>
</dbReference>
<feature type="domain" description="HTH tetR-type" evidence="6">
    <location>
        <begin position="8"/>
        <end position="68"/>
    </location>
</feature>
<keyword evidence="1" id="KW-0678">Repressor</keyword>
<keyword evidence="3 5" id="KW-0238">DNA-binding</keyword>
<dbReference type="RefSeq" id="WP_207129427.1">
    <property type="nucleotide sequence ID" value="NZ_BOPO01000150.1"/>
</dbReference>
<organism evidence="7 8">
    <name type="scientific">Actinocatenispora comari</name>
    <dbReference type="NCBI Taxonomy" id="2807577"/>
    <lineage>
        <taxon>Bacteria</taxon>
        <taxon>Bacillati</taxon>
        <taxon>Actinomycetota</taxon>
        <taxon>Actinomycetes</taxon>
        <taxon>Micromonosporales</taxon>
        <taxon>Micromonosporaceae</taxon>
        <taxon>Actinocatenispora</taxon>
    </lineage>
</organism>
<dbReference type="EMBL" id="BOPO01000150">
    <property type="protein sequence ID" value="GIL31887.1"/>
    <property type="molecule type" value="Genomic_DNA"/>
</dbReference>
<evidence type="ECO:0000256" key="3">
    <source>
        <dbReference type="ARBA" id="ARBA00023125"/>
    </source>
</evidence>
<dbReference type="SUPFAM" id="SSF48498">
    <property type="entry name" value="Tetracyclin repressor-like, C-terminal domain"/>
    <property type="match status" value="1"/>
</dbReference>
<proteinExistence type="predicted"/>
<comment type="caution">
    <text evidence="7">The sequence shown here is derived from an EMBL/GenBank/DDBJ whole genome shotgun (WGS) entry which is preliminary data.</text>
</comment>
<keyword evidence="4" id="KW-0804">Transcription</keyword>
<reference evidence="8" key="1">
    <citation type="journal article" date="2021" name="Int. J. Syst. Evol. Microbiol.">
        <title>Actinocatenispora comari sp. nov., an endophytic actinomycete isolated from aerial parts of Comarum salesowianum.</title>
        <authorList>
            <person name="Oyunbileg N."/>
            <person name="Iizaka Y."/>
            <person name="Hamada M."/>
            <person name="Davaapurev B.O."/>
            <person name="Fukumoto A."/>
            <person name="Tsetseg B."/>
            <person name="Kato F."/>
            <person name="Tamura T."/>
            <person name="Batkhuu J."/>
            <person name="Anzai Y."/>
        </authorList>
    </citation>
    <scope>NUCLEOTIDE SEQUENCE [LARGE SCALE GENOMIC DNA]</scope>
    <source>
        <strain evidence="8">NUM-2625</strain>
    </source>
</reference>
<sequence length="203" mass="22565">MPKQVDQHERRDRIARALWRVVDRDGILQLSLRDVAAEAGISLGQLQHYFPSRAELLNFAVDLVSEQTAGRVTRRLHELGDAPHPRDVLRALLVEMLPLGPDARTASRVQAAYVLTALHDDDARSRARDGLRHGRTQVAKLVRRAIADGHITADRDPTVETNLLLALTGFTPLLEMGVLRPRDALTAIDQYLDRLFAPSPTPG</sequence>
<keyword evidence="2" id="KW-0805">Transcription regulation</keyword>
<evidence type="ECO:0000256" key="4">
    <source>
        <dbReference type="ARBA" id="ARBA00023163"/>
    </source>
</evidence>
<dbReference type="AlphaFoldDB" id="A0A8J4ALA3"/>
<dbReference type="GO" id="GO:0003700">
    <property type="term" value="F:DNA-binding transcription factor activity"/>
    <property type="evidence" value="ECO:0007669"/>
    <property type="project" value="TreeGrafter"/>
</dbReference>
<feature type="DNA-binding region" description="H-T-H motif" evidence="5">
    <location>
        <begin position="31"/>
        <end position="50"/>
    </location>
</feature>
<name>A0A8J4ALA3_9ACTN</name>
<dbReference type="GO" id="GO:0000976">
    <property type="term" value="F:transcription cis-regulatory region binding"/>
    <property type="evidence" value="ECO:0007669"/>
    <property type="project" value="TreeGrafter"/>
</dbReference>
<dbReference type="InterPro" id="IPR036271">
    <property type="entry name" value="Tet_transcr_reg_TetR-rel_C_sf"/>
</dbReference>
<evidence type="ECO:0000256" key="1">
    <source>
        <dbReference type="ARBA" id="ARBA00022491"/>
    </source>
</evidence>
<dbReference type="InterPro" id="IPR039538">
    <property type="entry name" value="BetI_C"/>
</dbReference>
<evidence type="ECO:0000313" key="7">
    <source>
        <dbReference type="EMBL" id="GIL31887.1"/>
    </source>
</evidence>
<dbReference type="InterPro" id="IPR050109">
    <property type="entry name" value="HTH-type_TetR-like_transc_reg"/>
</dbReference>
<evidence type="ECO:0000256" key="2">
    <source>
        <dbReference type="ARBA" id="ARBA00023015"/>
    </source>
</evidence>
<protein>
    <submittedName>
        <fullName evidence="7">HTH-type transcriptional regulator PksA</fullName>
    </submittedName>
</protein>
<dbReference type="Pfam" id="PF13977">
    <property type="entry name" value="TetR_C_6"/>
    <property type="match status" value="1"/>
</dbReference>
<dbReference type="PANTHER" id="PTHR30055">
    <property type="entry name" value="HTH-TYPE TRANSCRIPTIONAL REGULATOR RUTR"/>
    <property type="match status" value="1"/>
</dbReference>
<dbReference type="Proteomes" id="UP000614996">
    <property type="component" value="Unassembled WGS sequence"/>
</dbReference>
<dbReference type="Gene3D" id="1.10.357.10">
    <property type="entry name" value="Tetracycline Repressor, domain 2"/>
    <property type="match status" value="1"/>
</dbReference>
<evidence type="ECO:0000313" key="8">
    <source>
        <dbReference type="Proteomes" id="UP000614996"/>
    </source>
</evidence>
<dbReference type="SUPFAM" id="SSF46689">
    <property type="entry name" value="Homeodomain-like"/>
    <property type="match status" value="1"/>
</dbReference>
<accession>A0A8J4ALA3</accession>
<evidence type="ECO:0000256" key="5">
    <source>
        <dbReference type="PROSITE-ProRule" id="PRU00335"/>
    </source>
</evidence>
<dbReference type="PROSITE" id="PS50977">
    <property type="entry name" value="HTH_TETR_2"/>
    <property type="match status" value="1"/>
</dbReference>
<evidence type="ECO:0000259" key="6">
    <source>
        <dbReference type="PROSITE" id="PS50977"/>
    </source>
</evidence>